<reference evidence="2" key="2">
    <citation type="journal article" date="2022" name="Microbiol. Resour. Announc.">
        <title>Metagenome Sequencing to Explore Phylogenomics of Terrestrial Cyanobacteria.</title>
        <authorList>
            <person name="Ward R.D."/>
            <person name="Stajich J.E."/>
            <person name="Johansen J.R."/>
            <person name="Huntemann M."/>
            <person name="Clum A."/>
            <person name="Foster B."/>
            <person name="Foster B."/>
            <person name="Roux S."/>
            <person name="Palaniappan K."/>
            <person name="Varghese N."/>
            <person name="Mukherjee S."/>
            <person name="Reddy T.B.K."/>
            <person name="Daum C."/>
            <person name="Copeland A."/>
            <person name="Chen I.A."/>
            <person name="Ivanova N.N."/>
            <person name="Kyrpides N.C."/>
            <person name="Shapiro N."/>
            <person name="Eloe-Fadrosh E.A."/>
            <person name="Pietrasiak N."/>
        </authorList>
    </citation>
    <scope>NUCLEOTIDE SEQUENCE</scope>
    <source>
        <strain evidence="2">GSE-NOS-MK-12-04C</strain>
    </source>
</reference>
<dbReference type="InterPro" id="IPR010982">
    <property type="entry name" value="Lambda_DNA-bd_dom_sf"/>
</dbReference>
<dbReference type="SUPFAM" id="SSF47413">
    <property type="entry name" value="lambda repressor-like DNA-binding domains"/>
    <property type="match status" value="1"/>
</dbReference>
<evidence type="ECO:0000313" key="2">
    <source>
        <dbReference type="EMBL" id="MBW4669130.1"/>
    </source>
</evidence>
<dbReference type="InterPro" id="IPR001387">
    <property type="entry name" value="Cro/C1-type_HTH"/>
</dbReference>
<dbReference type="CDD" id="cd00093">
    <property type="entry name" value="HTH_XRE"/>
    <property type="match status" value="1"/>
</dbReference>
<organism evidence="2 3">
    <name type="scientific">Cyanomargarita calcarea GSE-NOS-MK-12-04C</name>
    <dbReference type="NCBI Taxonomy" id="2839659"/>
    <lineage>
        <taxon>Bacteria</taxon>
        <taxon>Bacillati</taxon>
        <taxon>Cyanobacteriota</taxon>
        <taxon>Cyanophyceae</taxon>
        <taxon>Nostocales</taxon>
        <taxon>Cyanomargaritaceae</taxon>
        <taxon>Cyanomargarita</taxon>
    </lineage>
</organism>
<gene>
    <name evidence="2" type="ORF">KME60_17305</name>
</gene>
<dbReference type="AlphaFoldDB" id="A0A951QR13"/>
<accession>A0A951QR13</accession>
<dbReference type="Proteomes" id="UP000729701">
    <property type="component" value="Unassembled WGS sequence"/>
</dbReference>
<dbReference type="Pfam" id="PF01381">
    <property type="entry name" value="HTH_3"/>
    <property type="match status" value="1"/>
</dbReference>
<proteinExistence type="predicted"/>
<evidence type="ECO:0000259" key="1">
    <source>
        <dbReference type="PROSITE" id="PS50943"/>
    </source>
</evidence>
<sequence length="82" mass="9691">MSKSVFSEKYNRFRKLLIKARQLANLTQSELSAKLSRPQSYISKYERGERRLDLIEFLEVAKALQIEPATFIKKLLEEKEEN</sequence>
<protein>
    <submittedName>
        <fullName evidence="2">Helix-turn-helix domain-containing protein</fullName>
    </submittedName>
</protein>
<comment type="caution">
    <text evidence="2">The sequence shown here is derived from an EMBL/GenBank/DDBJ whole genome shotgun (WGS) entry which is preliminary data.</text>
</comment>
<name>A0A951QR13_9CYAN</name>
<dbReference type="GO" id="GO:0003677">
    <property type="term" value="F:DNA binding"/>
    <property type="evidence" value="ECO:0007669"/>
    <property type="project" value="InterPro"/>
</dbReference>
<dbReference type="EMBL" id="JAHHGZ010000018">
    <property type="protein sequence ID" value="MBW4669130.1"/>
    <property type="molecule type" value="Genomic_DNA"/>
</dbReference>
<dbReference type="PROSITE" id="PS50943">
    <property type="entry name" value="HTH_CROC1"/>
    <property type="match status" value="1"/>
</dbReference>
<evidence type="ECO:0000313" key="3">
    <source>
        <dbReference type="Proteomes" id="UP000729701"/>
    </source>
</evidence>
<dbReference type="SMART" id="SM00530">
    <property type="entry name" value="HTH_XRE"/>
    <property type="match status" value="1"/>
</dbReference>
<reference evidence="2" key="1">
    <citation type="submission" date="2021-05" db="EMBL/GenBank/DDBJ databases">
        <authorList>
            <person name="Pietrasiak N."/>
            <person name="Ward R."/>
            <person name="Stajich J.E."/>
            <person name="Kurbessoian T."/>
        </authorList>
    </citation>
    <scope>NUCLEOTIDE SEQUENCE</scope>
    <source>
        <strain evidence="2">GSE-NOS-MK-12-04C</strain>
    </source>
</reference>
<feature type="domain" description="HTH cro/C1-type" evidence="1">
    <location>
        <begin position="17"/>
        <end position="71"/>
    </location>
</feature>
<dbReference type="Gene3D" id="1.10.260.40">
    <property type="entry name" value="lambda repressor-like DNA-binding domains"/>
    <property type="match status" value="1"/>
</dbReference>